<dbReference type="GO" id="GO:0006281">
    <property type="term" value="P:DNA repair"/>
    <property type="evidence" value="ECO:0007669"/>
    <property type="project" value="UniProtKB-UniRule"/>
</dbReference>
<keyword evidence="4" id="KW-0158">Chromosome</keyword>
<dbReference type="Pfam" id="PF00557">
    <property type="entry name" value="Peptidase_M24"/>
    <property type="match status" value="1"/>
</dbReference>
<dbReference type="InterPro" id="IPR036005">
    <property type="entry name" value="Creatinase/aminopeptidase-like"/>
</dbReference>
<keyword evidence="4" id="KW-0234">DNA repair</keyword>
<comment type="function">
    <text evidence="4">Component of the FACT complex, a general chromatin factor that acts to reorganize nucleosomes. The FACT complex is involved in multiple processes that require DNA as a template such as mRNA elongation, DNA replication and DNA repair. During transcription elongation the FACT complex acts as a histone chaperone that both destabilizes and restores nucleosomal structure. It facilitates the passage of RNA polymerase II and transcription by promoting the dissociation of one histone H2A-H2B dimer from the nucleosome, then subsequently promotes the reestablishment of the nucleosome following the passage of RNA polymerase II.</text>
</comment>
<keyword evidence="4" id="KW-0805">Transcription regulation</keyword>
<dbReference type="Gene3D" id="3.30.260.10">
    <property type="entry name" value="TCP-1-like chaperonin intermediate domain"/>
    <property type="match status" value="1"/>
</dbReference>
<dbReference type="GO" id="GO:0035101">
    <property type="term" value="C:FACT complex"/>
    <property type="evidence" value="ECO:0007669"/>
    <property type="project" value="UniProtKB-UniRule"/>
</dbReference>
<feature type="domain" description="Peptidase M24" evidence="6">
    <location>
        <begin position="863"/>
        <end position="946"/>
    </location>
</feature>
<dbReference type="Pfam" id="PF00012">
    <property type="entry name" value="HSP70"/>
    <property type="match status" value="4"/>
</dbReference>
<dbReference type="Gene3D" id="3.30.420.40">
    <property type="match status" value="6"/>
</dbReference>
<comment type="subunit">
    <text evidence="4">Component of the FACT complex.</text>
</comment>
<dbReference type="InterPro" id="IPR027410">
    <property type="entry name" value="TCP-1-like_intermed_sf"/>
</dbReference>
<comment type="subcellular location">
    <subcellularLocation>
        <location evidence="4">Nucleus</location>
    </subcellularLocation>
    <subcellularLocation>
        <location evidence="4">Chromosome</location>
    </subcellularLocation>
</comment>
<dbReference type="PANTHER" id="PTHR13980">
    <property type="entry name" value="CDC68 RELATED"/>
    <property type="match status" value="1"/>
</dbReference>
<dbReference type="SUPFAM" id="SSF55920">
    <property type="entry name" value="Creatinase/aminopeptidase"/>
    <property type="match status" value="1"/>
</dbReference>
<dbReference type="InterPro" id="IPR013126">
    <property type="entry name" value="Hsp_70_fam"/>
</dbReference>
<protein>
    <recommendedName>
        <fullName evidence="4">FACT complex subunit</fullName>
    </recommendedName>
</protein>
<name>A0A5C7GP89_9ROSI</name>
<dbReference type="InterPro" id="IPR008210">
    <property type="entry name" value="PEP_carboxykinase_N"/>
</dbReference>
<gene>
    <name evidence="7" type="ORF">EZV62_028133</name>
</gene>
<comment type="caution">
    <text evidence="7">The sequence shown here is derived from an EMBL/GenBank/DDBJ whole genome shotgun (WGS) entry which is preliminary data.</text>
</comment>
<dbReference type="PANTHER" id="PTHR13980:SF18">
    <property type="entry name" value="FACT COMPLEX SUBUNIT SPT16"/>
    <property type="match status" value="1"/>
</dbReference>
<reference evidence="8" key="1">
    <citation type="journal article" date="2019" name="Gigascience">
        <title>De novo genome assembly of the endangered Acer yangbiense, a plant species with extremely small populations endemic to Yunnan Province, China.</title>
        <authorList>
            <person name="Yang J."/>
            <person name="Wariss H.M."/>
            <person name="Tao L."/>
            <person name="Zhang R."/>
            <person name="Yun Q."/>
            <person name="Hollingsworth P."/>
            <person name="Dao Z."/>
            <person name="Luo G."/>
            <person name="Guo H."/>
            <person name="Ma Y."/>
            <person name="Sun W."/>
        </authorList>
    </citation>
    <scope>NUCLEOTIDE SEQUENCE [LARGE SCALE GENOMIC DNA]</scope>
    <source>
        <strain evidence="8">cv. Malutang</strain>
    </source>
</reference>
<dbReference type="SUPFAM" id="SSF53067">
    <property type="entry name" value="Actin-like ATPase domain"/>
    <property type="match status" value="3"/>
</dbReference>
<dbReference type="InterPro" id="IPR040258">
    <property type="entry name" value="Spt16"/>
</dbReference>
<dbReference type="Proteomes" id="UP000323000">
    <property type="component" value="Unassembled WGS sequence"/>
</dbReference>
<dbReference type="InterPro" id="IPR027413">
    <property type="entry name" value="GROEL-like_equatorial_sf"/>
</dbReference>
<dbReference type="Gene3D" id="3.50.7.10">
    <property type="entry name" value="GroEL"/>
    <property type="match status" value="1"/>
</dbReference>
<keyword evidence="4" id="KW-0227">DNA damage</keyword>
<keyword evidence="2" id="KW-0547">Nucleotide-binding</keyword>
<evidence type="ECO:0000313" key="7">
    <source>
        <dbReference type="EMBL" id="TXG46370.1"/>
    </source>
</evidence>
<feature type="region of interest" description="Disordered" evidence="5">
    <location>
        <begin position="453"/>
        <end position="480"/>
    </location>
</feature>
<keyword evidence="4" id="KW-0539">Nucleus</keyword>
<dbReference type="Gene3D" id="1.10.560.10">
    <property type="entry name" value="GroEL-like equatorial domain"/>
    <property type="match status" value="1"/>
</dbReference>
<evidence type="ECO:0000259" key="6">
    <source>
        <dbReference type="Pfam" id="PF00557"/>
    </source>
</evidence>
<dbReference type="SUPFAM" id="SSF52029">
    <property type="entry name" value="GroEL apical domain-like"/>
    <property type="match status" value="1"/>
</dbReference>
<feature type="region of interest" description="Disordered" evidence="5">
    <location>
        <begin position="980"/>
        <end position="1017"/>
    </location>
</feature>
<dbReference type="AlphaFoldDB" id="A0A5C7GP89"/>
<feature type="compositionally biased region" description="Basic residues" evidence="5">
    <location>
        <begin position="453"/>
        <end position="473"/>
    </location>
</feature>
<dbReference type="GO" id="GO:0031491">
    <property type="term" value="F:nucleosome binding"/>
    <property type="evidence" value="ECO:0007669"/>
    <property type="project" value="TreeGrafter"/>
</dbReference>
<proteinExistence type="inferred from homology"/>
<evidence type="ECO:0000256" key="3">
    <source>
        <dbReference type="ARBA" id="ARBA00022840"/>
    </source>
</evidence>
<dbReference type="SUPFAM" id="SSF68923">
    <property type="entry name" value="PEP carboxykinase N-terminal domain"/>
    <property type="match status" value="1"/>
</dbReference>
<dbReference type="FunFam" id="3.30.420.40:FF:000028">
    <property type="entry name" value="heat shock 70 kDa protein-like"/>
    <property type="match status" value="1"/>
</dbReference>
<evidence type="ECO:0000256" key="2">
    <source>
        <dbReference type="ARBA" id="ARBA00022741"/>
    </source>
</evidence>
<keyword evidence="3" id="KW-0067">ATP-binding</keyword>
<comment type="similarity">
    <text evidence="1">Belongs to the heat shock protein 70 family.</text>
</comment>
<organism evidence="7 8">
    <name type="scientific">Acer yangbiense</name>
    <dbReference type="NCBI Taxonomy" id="1000413"/>
    <lineage>
        <taxon>Eukaryota</taxon>
        <taxon>Viridiplantae</taxon>
        <taxon>Streptophyta</taxon>
        <taxon>Embryophyta</taxon>
        <taxon>Tracheophyta</taxon>
        <taxon>Spermatophyta</taxon>
        <taxon>Magnoliopsida</taxon>
        <taxon>eudicotyledons</taxon>
        <taxon>Gunneridae</taxon>
        <taxon>Pentapetalae</taxon>
        <taxon>rosids</taxon>
        <taxon>malvids</taxon>
        <taxon>Sapindales</taxon>
        <taxon>Sapindaceae</taxon>
        <taxon>Hippocastanoideae</taxon>
        <taxon>Acereae</taxon>
        <taxon>Acer</taxon>
    </lineage>
</organism>
<dbReference type="GO" id="GO:0004611">
    <property type="term" value="F:phosphoenolpyruvate carboxykinase activity"/>
    <property type="evidence" value="ECO:0007669"/>
    <property type="project" value="InterPro"/>
</dbReference>
<dbReference type="SUPFAM" id="SSF54849">
    <property type="entry name" value="GroEL-intermediate domain like"/>
    <property type="match status" value="1"/>
</dbReference>
<keyword evidence="8" id="KW-1185">Reference proteome</keyword>
<sequence>MLRGGKQQRILVEFHDVQRIIKEPTAVAVSYGMNKEGLIAVFDLGGGIFDVSILEIFNGVFEQPMVTHSWEDRTLIMLCWTLVSEYKRTEGIDLAMGCCGQSINTEPSCNMGKDGDGCSLLWTISHIDRCKDMRSPRDKRVVKEKTIENELWWKLSRNVQRPSHLRQHSGLVAHTNPEVVTSMNYKAVKDVAYTFNEDEANGTEAFPSKTTLRSSDHEIQRKSFGGSIRQNLLVRRMKKLLGDLLVEETVSYGMNKEGLIAVFDLGGGTFDVKATNGDTFLGGQDFDNALLEFLVSEYKRTEVIDLAKDWLALQSLREAYHIDRCEDMRSPRDKRVVKEKATENELWWGKNVQRPSHLRQHSGLVAHTNPEVVTSMSYKAVKDEELRRQHQAELARQKNEETARRLAGGGNGYGDNCSSARMTADLIAYKNVNDLPPPKAMMIQIDGQKKKKKSFRLMEKKKKRKKRRIKQRQASKDAGRIAGHDVQRIINEPTAVAVSYGMNKEGLIAVFDLGGRTFDVKATNGDTFLGGQDFDNALLEFLVSEYKRTEVIDLAKDWLALQSLHEASHIDRCKDMRSPRDKRVVKEKTTENERWLGKNVKPSWTPSSLGNILTTQNLLVMMLSGVYLGTTNSCVALMEGKDKVIENSEGASVEWSNYLACDGTPHPLFSHKVLLLKESRLVVAAGANPVLITRGMEKTTKALVAELKSISKEVEDSELADVAAVSAGNNYEVGNMIAGAMSKVGRKCVVNFEEGKSVRTHCMLLRECNLIVVISPNFVTDSEKMAVEFEDCKGLRADKKITNATDLINILENAIRGGYAVLIIIVEDIEQEALATLVSKAYEALLKAHEEAINALKPGNKSKAYEALLKAHEEAINALKPGNKVSAAYQVALSVVEKDAPELVPNLTKSAGTGISLEFRESGLNLNAKNDRVVKEKMILNVSVTRFPDFADQANNPKKQTFSLLLADTVIVGDKNPEVVTSKSPKAVKDEEEEQPKAKAEANGSEAFPSKTTLRSSNHEIQRKSFGGSIRQNLPVRRMKKLLGDLLVEETGLGIIRIFKEPTAVAVSYGMNKEGLIAVFDLGGGRFYS</sequence>
<accession>A0A5C7GP89</accession>
<dbReference type="GO" id="GO:0005524">
    <property type="term" value="F:ATP binding"/>
    <property type="evidence" value="ECO:0007669"/>
    <property type="project" value="UniProtKB-KW"/>
</dbReference>
<dbReference type="GO" id="GO:0006368">
    <property type="term" value="P:transcription elongation by RNA polymerase II"/>
    <property type="evidence" value="ECO:0007669"/>
    <property type="project" value="TreeGrafter"/>
</dbReference>
<dbReference type="Gene3D" id="3.90.640.10">
    <property type="entry name" value="Actin, Chain A, domain 4"/>
    <property type="match status" value="2"/>
</dbReference>
<keyword evidence="4" id="KW-0235">DNA replication</keyword>
<dbReference type="InterPro" id="IPR043129">
    <property type="entry name" value="ATPase_NBD"/>
</dbReference>
<dbReference type="Gene3D" id="3.90.230.10">
    <property type="entry name" value="Creatinase/methionine aminopeptidase superfamily"/>
    <property type="match status" value="1"/>
</dbReference>
<evidence type="ECO:0000256" key="4">
    <source>
        <dbReference type="RuleBase" id="RU367052"/>
    </source>
</evidence>
<dbReference type="GO" id="GO:0006094">
    <property type="term" value="P:gluconeogenesis"/>
    <property type="evidence" value="ECO:0007669"/>
    <property type="project" value="InterPro"/>
</dbReference>
<dbReference type="EMBL" id="VAHF01000192">
    <property type="protein sequence ID" value="TXG46370.1"/>
    <property type="molecule type" value="Genomic_DNA"/>
</dbReference>
<dbReference type="GO" id="GO:0006260">
    <property type="term" value="P:DNA replication"/>
    <property type="evidence" value="ECO:0007669"/>
    <property type="project" value="UniProtKB-KW"/>
</dbReference>
<dbReference type="InterPro" id="IPR027409">
    <property type="entry name" value="GroEL-like_apical_dom_sf"/>
</dbReference>
<evidence type="ECO:0000256" key="5">
    <source>
        <dbReference type="SAM" id="MobiDB-lite"/>
    </source>
</evidence>
<dbReference type="OrthoDB" id="10251642at2759"/>
<keyword evidence="4" id="KW-0804">Transcription</keyword>
<dbReference type="GO" id="GO:0140662">
    <property type="term" value="F:ATP-dependent protein folding chaperone"/>
    <property type="evidence" value="ECO:0007669"/>
    <property type="project" value="InterPro"/>
</dbReference>
<comment type="similarity">
    <text evidence="4">Belongs to the peptidase M24 family. SPT16 subfamily.</text>
</comment>
<evidence type="ECO:0000256" key="1">
    <source>
        <dbReference type="ARBA" id="ARBA00007381"/>
    </source>
</evidence>
<evidence type="ECO:0000313" key="8">
    <source>
        <dbReference type="Proteomes" id="UP000323000"/>
    </source>
</evidence>
<dbReference type="InterPro" id="IPR000994">
    <property type="entry name" value="Pept_M24"/>
</dbReference>